<dbReference type="InterPro" id="IPR010317">
    <property type="entry name" value="WxLIP_PGBD"/>
</dbReference>
<proteinExistence type="predicted"/>
<accession>A0AAJ2UAT7</accession>
<protein>
    <submittedName>
        <fullName evidence="4">DUF3324 domain-containing protein</fullName>
    </submittedName>
</protein>
<evidence type="ECO:0000259" key="2">
    <source>
        <dbReference type="Pfam" id="PF06030"/>
    </source>
</evidence>
<name>A0AAJ2UAT7_OENOE</name>
<keyword evidence="1" id="KW-0812">Transmembrane</keyword>
<feature type="domain" description="WxL Interacting Protein host binding" evidence="3">
    <location>
        <begin position="168"/>
        <end position="309"/>
    </location>
</feature>
<keyword evidence="1" id="KW-1133">Transmembrane helix</keyword>
<evidence type="ECO:0000313" key="4">
    <source>
        <dbReference type="EMBL" id="MDV7714426.1"/>
    </source>
</evidence>
<dbReference type="InterPro" id="IPR021759">
    <property type="entry name" value="WxLIP_HBD"/>
</dbReference>
<dbReference type="AlphaFoldDB" id="A0AAJ2UAT7"/>
<dbReference type="EMBL" id="WERV01000001">
    <property type="protein sequence ID" value="MDV7714426.1"/>
    <property type="molecule type" value="Genomic_DNA"/>
</dbReference>
<feature type="transmembrane region" description="Helical" evidence="1">
    <location>
        <begin position="322"/>
        <end position="343"/>
    </location>
</feature>
<dbReference type="Pfam" id="PF06030">
    <property type="entry name" value="WxLIP_PGBD"/>
    <property type="match status" value="1"/>
</dbReference>
<dbReference type="Proteomes" id="UP001281024">
    <property type="component" value="Unassembled WGS sequence"/>
</dbReference>
<feature type="domain" description="WxL Interacting Protein peptidoglycan binding" evidence="2">
    <location>
        <begin position="37"/>
        <end position="155"/>
    </location>
</feature>
<keyword evidence="1" id="KW-0472">Membrane</keyword>
<gene>
    <name evidence="4" type="ORF">GA838_01335</name>
</gene>
<dbReference type="Pfam" id="PF11797">
    <property type="entry name" value="WxLIP_HBD"/>
    <property type="match status" value="1"/>
</dbReference>
<comment type="caution">
    <text evidence="4">The sequence shown here is derived from an EMBL/GenBank/DDBJ whole genome shotgun (WGS) entry which is preliminary data.</text>
</comment>
<evidence type="ECO:0000313" key="5">
    <source>
        <dbReference type="Proteomes" id="UP001281024"/>
    </source>
</evidence>
<evidence type="ECO:0000259" key="3">
    <source>
        <dbReference type="Pfam" id="PF11797"/>
    </source>
</evidence>
<sequence length="354" mass="39319">MLYKQRSSFSYKIVLLLFSFVIFVFAPFKASASEMNFTVGTNLPSNQIDKNKSFFDLKMKPGQKQMITVSLNNNTSKSITVNVGANSAKTNLNGVIEYGKTSIKNDKTLKYPLNELIKYPKSVVIPAKESKTVSFSITMPKKTYRGIILGGLTFQQKASESNKESTSKKGTTIQNRFVYAIAVILKESDDKLTPNLNLLSVSPGQVNGRNEISARIQNDQSLLMSSGKITAKIYKKGSNKVIYSSTSKNLQIAPNSNFKYPVYLKDSKMQSGNYILKLKVTATAYNNSKTWNFSKNFSIKAKKAASLNKSDVNIKKSSNYSWIIPAVIASLILVIILLTIIIFKIKGNVKKNSN</sequence>
<organism evidence="4 5">
    <name type="scientific">Oenococcus oeni</name>
    <name type="common">Leuconostoc oenos</name>
    <dbReference type="NCBI Taxonomy" id="1247"/>
    <lineage>
        <taxon>Bacteria</taxon>
        <taxon>Bacillati</taxon>
        <taxon>Bacillota</taxon>
        <taxon>Bacilli</taxon>
        <taxon>Lactobacillales</taxon>
        <taxon>Lactobacillaceae</taxon>
        <taxon>Oenococcus</taxon>
    </lineage>
</organism>
<evidence type="ECO:0000256" key="1">
    <source>
        <dbReference type="SAM" id="Phobius"/>
    </source>
</evidence>
<reference evidence="4" key="1">
    <citation type="submission" date="2019-10" db="EMBL/GenBank/DDBJ databases">
        <title>Malate fermentation in French cider.</title>
        <authorList>
            <person name="Cousin F.J."/>
            <person name="Medina Fernandez S."/>
            <person name="Misery B."/>
            <person name="Laplace J.-M."/>
            <person name="Cretenet M."/>
        </authorList>
    </citation>
    <scope>NUCLEOTIDE SEQUENCE</scope>
    <source>
        <strain evidence="4">UCMA15129</strain>
    </source>
</reference>